<evidence type="ECO:0000313" key="5">
    <source>
        <dbReference type="EMBL" id="KAG6481066.1"/>
    </source>
</evidence>
<feature type="region of interest" description="Disordered" evidence="3">
    <location>
        <begin position="219"/>
        <end position="242"/>
    </location>
</feature>
<evidence type="ECO:0000256" key="2">
    <source>
        <dbReference type="RuleBase" id="RU000647"/>
    </source>
</evidence>
<sequence>MDEELMTRLEVAVARLEALSAEPPAPAASSRSICHDAAMDTSISAFDDLVSDSLGRVLEAAGKIGGEVLDATKVMEEAFSVLKQLIVKSKRCQNPGVAGTAEFLRPLNNVIAKANSLTEGKRSEYFNHLKAVADSLTALVWIGYTGKDCGMRMPSAHLEESWQMAEFYSNKILVEYKNKEPEHINWAKSMKELYFPGLCDYVKNFYPLGPAWGIAVSTLPSSSSSTPTSSTPGAPPPPKAPIISAETVQSRPREGMSAVFEEINSGKSVTAGLRKVTDDMKTKNRVDRSGAVASAEKGGCASSFTNTKVPPKLELQMGRKWAVENHIGNKNLIIEDCDTKQSVYIYGCKDSVLQVKGNSSFLSSVLEVVAAFEIVNCNGVEVQCQFWKIVGLIPCCFSEQCSCIQSCAPTISIDNTSGCQLYLSNDSLGASITTAKSSDINVLVPDAGPNSDWVEHPLPQQFIHTYKDGQFTTSPLSHSGA</sequence>
<dbReference type="Gene3D" id="1.25.40.330">
    <property type="entry name" value="Adenylate cyclase-associated CAP, N-terminal domain"/>
    <property type="match status" value="1"/>
</dbReference>
<dbReference type="InterPro" id="IPR036222">
    <property type="entry name" value="CAP_N_sf"/>
</dbReference>
<gene>
    <name evidence="5" type="ORF">ZIOFF_057658</name>
</gene>
<reference evidence="5 6" key="1">
    <citation type="submission" date="2020-08" db="EMBL/GenBank/DDBJ databases">
        <title>Plant Genome Project.</title>
        <authorList>
            <person name="Zhang R.-G."/>
        </authorList>
    </citation>
    <scope>NUCLEOTIDE SEQUENCE [LARGE SCALE GENOMIC DNA]</scope>
    <source>
        <tissue evidence="5">Rhizome</tissue>
    </source>
</reference>
<dbReference type="Pfam" id="PF01213">
    <property type="entry name" value="CAP_N-CM"/>
    <property type="match status" value="1"/>
</dbReference>
<dbReference type="InterPro" id="IPR017901">
    <property type="entry name" value="C-CAP_CF_C-like"/>
</dbReference>
<dbReference type="SMART" id="SM00673">
    <property type="entry name" value="CARP"/>
    <property type="match status" value="2"/>
</dbReference>
<dbReference type="GO" id="GO:0003779">
    <property type="term" value="F:actin binding"/>
    <property type="evidence" value="ECO:0007669"/>
    <property type="project" value="InterPro"/>
</dbReference>
<dbReference type="InterPro" id="IPR053950">
    <property type="entry name" value="CAP_N"/>
</dbReference>
<protein>
    <recommendedName>
        <fullName evidence="2">Adenylyl cyclase-associated protein</fullName>
    </recommendedName>
</protein>
<organism evidence="5 6">
    <name type="scientific">Zingiber officinale</name>
    <name type="common">Ginger</name>
    <name type="synonym">Amomum zingiber</name>
    <dbReference type="NCBI Taxonomy" id="94328"/>
    <lineage>
        <taxon>Eukaryota</taxon>
        <taxon>Viridiplantae</taxon>
        <taxon>Streptophyta</taxon>
        <taxon>Embryophyta</taxon>
        <taxon>Tracheophyta</taxon>
        <taxon>Spermatophyta</taxon>
        <taxon>Magnoliopsida</taxon>
        <taxon>Liliopsida</taxon>
        <taxon>Zingiberales</taxon>
        <taxon>Zingiberaceae</taxon>
        <taxon>Zingiber</taxon>
    </lineage>
</organism>
<dbReference type="InterPro" id="IPR013992">
    <property type="entry name" value="Adenylate_cyclase-assoc_CAP_N"/>
</dbReference>
<keyword evidence="6" id="KW-1185">Reference proteome</keyword>
<evidence type="ECO:0000256" key="3">
    <source>
        <dbReference type="SAM" id="MobiDB-lite"/>
    </source>
</evidence>
<dbReference type="PANTHER" id="PTHR10652:SF0">
    <property type="entry name" value="ADENYLYL CYCLASE-ASSOCIATED PROTEIN"/>
    <property type="match status" value="1"/>
</dbReference>
<accession>A0A8J5KBY8</accession>
<dbReference type="Gene3D" id="2.160.20.70">
    <property type="match status" value="1"/>
</dbReference>
<comment type="similarity">
    <text evidence="1 2">Belongs to the CAP family.</text>
</comment>
<dbReference type="InterPro" id="IPR016098">
    <property type="entry name" value="CAP/MinC_C"/>
</dbReference>
<evidence type="ECO:0000256" key="1">
    <source>
        <dbReference type="ARBA" id="ARBA00007659"/>
    </source>
</evidence>
<dbReference type="PROSITE" id="PS01088">
    <property type="entry name" value="CAP_1"/>
    <property type="match status" value="1"/>
</dbReference>
<dbReference type="GO" id="GO:0019933">
    <property type="term" value="P:cAMP-mediated signaling"/>
    <property type="evidence" value="ECO:0007669"/>
    <property type="project" value="TreeGrafter"/>
</dbReference>
<dbReference type="InterPro" id="IPR006599">
    <property type="entry name" value="CARP_motif"/>
</dbReference>
<dbReference type="InterPro" id="IPR001837">
    <property type="entry name" value="Adenylate_cyclase-assoc_CAP"/>
</dbReference>
<dbReference type="FunFam" id="1.25.40.330:FF:000001">
    <property type="entry name" value="Adenylyl cyclase-associated protein"/>
    <property type="match status" value="1"/>
</dbReference>
<dbReference type="InterPro" id="IPR036223">
    <property type="entry name" value="CAP_C_sf"/>
</dbReference>
<dbReference type="Pfam" id="PF21938">
    <property type="entry name" value="CAP_N"/>
    <property type="match status" value="1"/>
</dbReference>
<dbReference type="InterPro" id="IPR018106">
    <property type="entry name" value="CAP_CS_N"/>
</dbReference>
<dbReference type="EMBL" id="JACMSC010000016">
    <property type="protein sequence ID" value="KAG6481066.1"/>
    <property type="molecule type" value="Genomic_DNA"/>
</dbReference>
<dbReference type="PANTHER" id="PTHR10652">
    <property type="entry name" value="ADENYLYL CYCLASE-ASSOCIATED PROTEIN"/>
    <property type="match status" value="1"/>
</dbReference>
<dbReference type="PROSITE" id="PS51329">
    <property type="entry name" value="C_CAP_COFACTOR_C"/>
    <property type="match status" value="1"/>
</dbReference>
<feature type="compositionally biased region" description="Low complexity" evidence="3">
    <location>
        <begin position="219"/>
        <end position="232"/>
    </location>
</feature>
<dbReference type="SUPFAM" id="SSF69340">
    <property type="entry name" value="C-terminal domain of adenylylcyclase associated protein"/>
    <property type="match status" value="1"/>
</dbReference>
<dbReference type="SUPFAM" id="SSF101278">
    <property type="entry name" value="N-terminal domain of adenylylcyclase associated protein, CAP"/>
    <property type="match status" value="1"/>
</dbReference>
<dbReference type="GO" id="GO:0008179">
    <property type="term" value="F:adenylate cyclase binding"/>
    <property type="evidence" value="ECO:0007669"/>
    <property type="project" value="TreeGrafter"/>
</dbReference>
<dbReference type="Proteomes" id="UP000734854">
    <property type="component" value="Unassembled WGS sequence"/>
</dbReference>
<evidence type="ECO:0000259" key="4">
    <source>
        <dbReference type="PROSITE" id="PS51329"/>
    </source>
</evidence>
<evidence type="ECO:0000313" key="6">
    <source>
        <dbReference type="Proteomes" id="UP000734854"/>
    </source>
</evidence>
<dbReference type="InterPro" id="IPR013912">
    <property type="entry name" value="Adenylate_cyclase-assoc_CAP_C"/>
</dbReference>
<dbReference type="GO" id="GO:0007015">
    <property type="term" value="P:actin filament organization"/>
    <property type="evidence" value="ECO:0007669"/>
    <property type="project" value="TreeGrafter"/>
</dbReference>
<comment type="caution">
    <text evidence="5">The sequence shown here is derived from an EMBL/GenBank/DDBJ whole genome shotgun (WGS) entry which is preliminary data.</text>
</comment>
<name>A0A8J5KBY8_ZINOF</name>
<proteinExistence type="inferred from homology"/>
<feature type="domain" description="C-CAP/cofactor C-like" evidence="4">
    <location>
        <begin position="310"/>
        <end position="458"/>
    </location>
</feature>
<dbReference type="GO" id="GO:0005737">
    <property type="term" value="C:cytoplasm"/>
    <property type="evidence" value="ECO:0007669"/>
    <property type="project" value="TreeGrafter"/>
</dbReference>
<dbReference type="Pfam" id="PF08603">
    <property type="entry name" value="CAP_C"/>
    <property type="match status" value="2"/>
</dbReference>
<dbReference type="AlphaFoldDB" id="A0A8J5KBY8"/>